<dbReference type="OrthoDB" id="7774376at2"/>
<dbReference type="EMBL" id="FXTO01000002">
    <property type="protein sequence ID" value="SMO44619.1"/>
    <property type="molecule type" value="Genomic_DNA"/>
</dbReference>
<accession>A0A521BC46</accession>
<dbReference type="Proteomes" id="UP000316030">
    <property type="component" value="Unassembled WGS sequence"/>
</dbReference>
<protein>
    <submittedName>
        <fullName evidence="1">Uncharacterized protein</fullName>
    </submittedName>
</protein>
<proteinExistence type="predicted"/>
<gene>
    <name evidence="1" type="ORF">SAMN06265173_102283</name>
</gene>
<keyword evidence="2" id="KW-1185">Reference proteome</keyword>
<sequence length="133" mass="15252">MSPEPNQPVFIVRDDRGGLVSDRQAQIRRLQQKNTRIEIRGTVCLSSCTMYLGADNVCVVPRTRFGFHGPSDHGKPLSHPQFDYWSQVIADHYPKHLARWYMQTARHLSQGYYHLTGAQLIEMGFPNCDADIH</sequence>
<organism evidence="1 2">
    <name type="scientific">Thalassovita litoralis</name>
    <dbReference type="NCBI Taxonomy" id="1010611"/>
    <lineage>
        <taxon>Bacteria</taxon>
        <taxon>Pseudomonadati</taxon>
        <taxon>Pseudomonadota</taxon>
        <taxon>Alphaproteobacteria</taxon>
        <taxon>Rhodobacterales</taxon>
        <taxon>Roseobacteraceae</taxon>
        <taxon>Thalassovita</taxon>
    </lineage>
</organism>
<dbReference type="RefSeq" id="WP_142492037.1">
    <property type="nucleotide sequence ID" value="NZ_FXTO01000002.1"/>
</dbReference>
<reference evidence="1 2" key="1">
    <citation type="submission" date="2017-05" db="EMBL/GenBank/DDBJ databases">
        <authorList>
            <person name="Varghese N."/>
            <person name="Submissions S."/>
        </authorList>
    </citation>
    <scope>NUCLEOTIDE SEQUENCE [LARGE SCALE GENOMIC DNA]</scope>
    <source>
        <strain evidence="1 2">DSM 29506</strain>
    </source>
</reference>
<name>A0A521BC46_9RHOB</name>
<evidence type="ECO:0000313" key="2">
    <source>
        <dbReference type="Proteomes" id="UP000316030"/>
    </source>
</evidence>
<dbReference type="AlphaFoldDB" id="A0A521BC46"/>
<evidence type="ECO:0000313" key="1">
    <source>
        <dbReference type="EMBL" id="SMO44619.1"/>
    </source>
</evidence>